<feature type="compositionally biased region" description="Polar residues" evidence="1">
    <location>
        <begin position="216"/>
        <end position="234"/>
    </location>
</feature>
<dbReference type="EMBL" id="APDV01000006">
    <property type="protein sequence ID" value="EMH25699.1"/>
    <property type="molecule type" value="Genomic_DNA"/>
</dbReference>
<name>M3NC17_HELPX</name>
<feature type="compositionally biased region" description="Low complexity" evidence="1">
    <location>
        <begin position="325"/>
        <end position="334"/>
    </location>
</feature>
<evidence type="ECO:0000313" key="2">
    <source>
        <dbReference type="EMBL" id="EMH25699.1"/>
    </source>
</evidence>
<dbReference type="Proteomes" id="UP000012023">
    <property type="component" value="Unassembled WGS sequence"/>
</dbReference>
<dbReference type="PATRIC" id="fig|1159046.3.peg.176"/>
<evidence type="ECO:0000256" key="1">
    <source>
        <dbReference type="SAM" id="MobiDB-lite"/>
    </source>
</evidence>
<evidence type="ECO:0000313" key="3">
    <source>
        <dbReference type="Proteomes" id="UP000012023"/>
    </source>
</evidence>
<comment type="caution">
    <text evidence="2">The sequence shown here is derived from an EMBL/GenBank/DDBJ whole genome shotgun (WGS) entry which is preliminary data.</text>
</comment>
<dbReference type="HOGENOM" id="CLU_777953_0_0_7"/>
<feature type="compositionally biased region" description="Basic residues" evidence="1">
    <location>
        <begin position="304"/>
        <end position="318"/>
    </location>
</feature>
<feature type="region of interest" description="Disordered" evidence="1">
    <location>
        <begin position="36"/>
        <end position="56"/>
    </location>
</feature>
<dbReference type="AlphaFoldDB" id="M3NC17"/>
<accession>M3NC17</accession>
<gene>
    <name evidence="2" type="ORF">HMPREF1418_00185</name>
</gene>
<evidence type="ECO:0008006" key="4">
    <source>
        <dbReference type="Google" id="ProtNLM"/>
    </source>
</evidence>
<sequence length="363" mass="40789">MSVLKHLAPLIHIPFKALWLGTALSAFLSLNLNAEESPTKTEPKPAKGVKNKPKSPVTNVMMTNCDNLKDFNAKQKEVLKAAYQFGSKENLGYEMAGIAWKESCAGTYKINFSDPSAGIYHAYIPSVLKSYGHNNSPFLRNVMGELLIKDDAFASEVALKELLYWKTRYHDNLKDMIKSYNKGSRWEKNEKANADAEKYYEEIQDRIRRLKESKIFDSQSSNDQELQKSANSNLDLDPIGNAMPQTLAKTETKETQIEESQTQKSQEMKEAASEQAINKPLEKERDKPMYFAQINSADFAPAKKSPKKPAKASPKRSSKNNISVKSNTKTASKNSKNKEVCKNCSPGQRNAILANHITLMQEL</sequence>
<organism evidence="2 3">
    <name type="scientific">Helicobacter pylori GAM260BSi</name>
    <dbReference type="NCBI Taxonomy" id="1159046"/>
    <lineage>
        <taxon>Bacteria</taxon>
        <taxon>Pseudomonadati</taxon>
        <taxon>Campylobacterota</taxon>
        <taxon>Epsilonproteobacteria</taxon>
        <taxon>Campylobacterales</taxon>
        <taxon>Helicobacteraceae</taxon>
        <taxon>Helicobacter</taxon>
    </lineage>
</organism>
<feature type="region of interest" description="Disordered" evidence="1">
    <location>
        <begin position="214"/>
        <end position="345"/>
    </location>
</feature>
<protein>
    <recommendedName>
        <fullName evidence="4">Transglycosylase SLT domain-containing protein</fullName>
    </recommendedName>
</protein>
<proteinExistence type="predicted"/>
<reference evidence="2 3" key="1">
    <citation type="submission" date="2012-11" db="EMBL/GenBank/DDBJ databases">
        <authorList>
            <person name="Weinstock G."/>
            <person name="Sodergren E."/>
            <person name="Lobos E.A."/>
            <person name="Fulton L."/>
            <person name="Fulton R."/>
            <person name="Courtney L."/>
            <person name="Fronick C."/>
            <person name="O'Laughlin M."/>
            <person name="Godfrey J."/>
            <person name="Wilson R.M."/>
            <person name="Miner T."/>
            <person name="Farmer C."/>
            <person name="Delehaunty K."/>
            <person name="Cordes M."/>
            <person name="Minx P."/>
            <person name="Tomlinson C."/>
            <person name="Chen J."/>
            <person name="Wollam A."/>
            <person name="Pepin K.H."/>
            <person name="Bhonagiri V."/>
            <person name="Zhang X."/>
            <person name="Suruliraj S."/>
            <person name="Antonio M."/>
            <person name="Secka O."/>
            <person name="Thomas J."/>
            <person name="Warren W."/>
            <person name="Mitreva M."/>
            <person name="Mardis E.R."/>
            <person name="Wilson R.K."/>
        </authorList>
    </citation>
    <scope>NUCLEOTIDE SEQUENCE [LARGE SCALE GENOMIC DNA]</scope>
    <source>
        <strain evidence="2 3">GAM260BSi</strain>
    </source>
</reference>